<keyword evidence="1" id="KW-0808">Transferase</keyword>
<reference evidence="1" key="1">
    <citation type="submission" date="2020-10" db="EMBL/GenBank/DDBJ databases">
        <authorList>
            <person name="Castelo-Branco R."/>
            <person name="Eusebio N."/>
            <person name="Adriana R."/>
            <person name="Vieira A."/>
            <person name="Brugerolle De Fraissinette N."/>
            <person name="Rezende De Castro R."/>
            <person name="Schneider M.P."/>
            <person name="Vasconcelos V."/>
            <person name="Leao P.N."/>
        </authorList>
    </citation>
    <scope>NUCLEOTIDE SEQUENCE</scope>
    <source>
        <strain evidence="1">LEGE 07157</strain>
    </source>
</reference>
<gene>
    <name evidence="1" type="ORF">IQ249_13160</name>
</gene>
<proteinExistence type="predicted"/>
<dbReference type="EMBL" id="JADEWZ010000018">
    <property type="protein sequence ID" value="MBE9116849.1"/>
    <property type="molecule type" value="Genomic_DNA"/>
</dbReference>
<evidence type="ECO:0000313" key="2">
    <source>
        <dbReference type="Proteomes" id="UP000654482"/>
    </source>
</evidence>
<name>A0A8J7E009_9CYAN</name>
<dbReference type="GO" id="GO:0032259">
    <property type="term" value="P:methylation"/>
    <property type="evidence" value="ECO:0007669"/>
    <property type="project" value="UniProtKB-KW"/>
</dbReference>
<organism evidence="1 2">
    <name type="scientific">Lusitaniella coriacea LEGE 07157</name>
    <dbReference type="NCBI Taxonomy" id="945747"/>
    <lineage>
        <taxon>Bacteria</taxon>
        <taxon>Bacillati</taxon>
        <taxon>Cyanobacteriota</taxon>
        <taxon>Cyanophyceae</taxon>
        <taxon>Spirulinales</taxon>
        <taxon>Lusitaniellaceae</taxon>
        <taxon>Lusitaniella</taxon>
    </lineage>
</organism>
<evidence type="ECO:0000313" key="1">
    <source>
        <dbReference type="EMBL" id="MBE9116849.1"/>
    </source>
</evidence>
<dbReference type="AlphaFoldDB" id="A0A8J7E009"/>
<keyword evidence="1" id="KW-0489">Methyltransferase</keyword>
<dbReference type="Proteomes" id="UP000654482">
    <property type="component" value="Unassembled WGS sequence"/>
</dbReference>
<accession>A0A8J7E009</accession>
<keyword evidence="2" id="KW-1185">Reference proteome</keyword>
<dbReference type="GO" id="GO:0008168">
    <property type="term" value="F:methyltransferase activity"/>
    <property type="evidence" value="ECO:0007669"/>
    <property type="project" value="UniProtKB-KW"/>
</dbReference>
<dbReference type="InterPro" id="IPR029063">
    <property type="entry name" value="SAM-dependent_MTases_sf"/>
</dbReference>
<dbReference type="Gene3D" id="3.40.50.150">
    <property type="entry name" value="Vaccinia Virus protein VP39"/>
    <property type="match status" value="1"/>
</dbReference>
<comment type="caution">
    <text evidence="1">The sequence shown here is derived from an EMBL/GenBank/DDBJ whole genome shotgun (WGS) entry which is preliminary data.</text>
</comment>
<protein>
    <submittedName>
        <fullName evidence="1">Class I SAM-dependent methyltransferase</fullName>
    </submittedName>
</protein>
<dbReference type="RefSeq" id="WP_194029942.1">
    <property type="nucleotide sequence ID" value="NZ_JADEWZ010000018.1"/>
</dbReference>
<sequence>MKPLKNWIRKRLRHALALPELEDQIREIRQFAEFLPEIKQHLMASNVPSGGFALFLEYPPSRDYRPRWGYTHPPHPELTTLFEKNRQNYIKRFEELATLKPYLVQINRDFSHERPGEPGWFGGAINAIDSALLYYFVTQTKPKIYLEIGSGVTTLFAAKAKRDHQLATQIISLDPKPRAEVNMVCDRVIREGLETADLSIFSQLQPGDIVFVDGTHRSFMNSDVTVFMLDVLPKLQPGVIVHIHDITLPFDYPPEFSQWYWNEQYILAAYLLGKGEKIEVLMPSKFMSHSLELKNAIAPLLETWPEDNHQWLEGGSLWFTHL</sequence>
<dbReference type="SUPFAM" id="SSF53335">
    <property type="entry name" value="S-adenosyl-L-methionine-dependent methyltransferases"/>
    <property type="match status" value="1"/>
</dbReference>
<dbReference type="Pfam" id="PF13578">
    <property type="entry name" value="Methyltransf_24"/>
    <property type="match status" value="1"/>
</dbReference>